<feature type="active site" evidence="8">
    <location>
        <position position="254"/>
    </location>
</feature>
<dbReference type="FunFam" id="1.20.1300.20:FF:000001">
    <property type="entry name" value="Ubiquitin thioesterase OTUB1"/>
    <property type="match status" value="1"/>
</dbReference>
<dbReference type="GO" id="GO:0043130">
    <property type="term" value="F:ubiquitin binding"/>
    <property type="evidence" value="ECO:0007669"/>
    <property type="project" value="TreeGrafter"/>
</dbReference>
<dbReference type="EC" id="3.4.19.12" evidence="3"/>
<comment type="similarity">
    <text evidence="2">Belongs to the peptidase C65 family.</text>
</comment>
<feature type="site" description="Interacts with free ubiquitin" evidence="9">
    <location>
        <position position="210"/>
    </location>
</feature>
<dbReference type="InterPro" id="IPR019400">
    <property type="entry name" value="Peptidase_C65_otubain"/>
</dbReference>
<proteinExistence type="inferred from homology"/>
<dbReference type="PANTHER" id="PTHR12931:SF15">
    <property type="entry name" value="UBIQUITIN THIOESTERASE OTUBAIN-LIKE"/>
    <property type="match status" value="1"/>
</dbReference>
<dbReference type="AlphaFoldDB" id="A0A9P0AES1"/>
<dbReference type="InterPro" id="IPR042467">
    <property type="entry name" value="Peptidase_C65_otubain_sub2"/>
</dbReference>
<evidence type="ECO:0000256" key="9">
    <source>
        <dbReference type="PIRSR" id="PIRSR013503-2"/>
    </source>
</evidence>
<evidence type="ECO:0000313" key="11">
    <source>
        <dbReference type="EMBL" id="CAH0390042.1"/>
    </source>
</evidence>
<dbReference type="Gene3D" id="1.20.1300.20">
    <property type="entry name" value="Peptidase C65 Otubain, subdomain 2"/>
    <property type="match status" value="1"/>
</dbReference>
<dbReference type="InterPro" id="IPR038765">
    <property type="entry name" value="Papain-like_cys_pep_sf"/>
</dbReference>
<dbReference type="KEGG" id="btab:109042240"/>
<keyword evidence="12" id="KW-1185">Reference proteome</keyword>
<reference evidence="11" key="1">
    <citation type="submission" date="2021-12" db="EMBL/GenBank/DDBJ databases">
        <authorList>
            <person name="King R."/>
        </authorList>
    </citation>
    <scope>NUCLEOTIDE SEQUENCE</scope>
</reference>
<feature type="site" description="Interacts with free ubiquitin" evidence="9">
    <location>
        <position position="255"/>
    </location>
</feature>
<dbReference type="GO" id="GO:0005634">
    <property type="term" value="C:nucleus"/>
    <property type="evidence" value="ECO:0007669"/>
    <property type="project" value="TreeGrafter"/>
</dbReference>
<evidence type="ECO:0000256" key="4">
    <source>
        <dbReference type="ARBA" id="ARBA00022670"/>
    </source>
</evidence>
<dbReference type="PANTHER" id="PTHR12931">
    <property type="entry name" value="UBIQUITIN THIOLESTERASE PROTEIN OTUB"/>
    <property type="match status" value="1"/>
</dbReference>
<feature type="site" description="Interacts with free ubiquitin" evidence="9">
    <location>
        <position position="224"/>
    </location>
</feature>
<evidence type="ECO:0000256" key="5">
    <source>
        <dbReference type="ARBA" id="ARBA00022786"/>
    </source>
</evidence>
<dbReference type="SUPFAM" id="SSF54001">
    <property type="entry name" value="Cysteine proteinases"/>
    <property type="match status" value="1"/>
</dbReference>
<name>A0A9P0AES1_BEMTA</name>
<dbReference type="InterPro" id="IPR042468">
    <property type="entry name" value="Peptidase_C65_otubain_sub1"/>
</dbReference>
<evidence type="ECO:0000256" key="2">
    <source>
        <dbReference type="ARBA" id="ARBA00006579"/>
    </source>
</evidence>
<evidence type="ECO:0000259" key="10">
    <source>
        <dbReference type="PROSITE" id="PS50802"/>
    </source>
</evidence>
<evidence type="ECO:0000313" key="12">
    <source>
        <dbReference type="Proteomes" id="UP001152759"/>
    </source>
</evidence>
<feature type="active site" description="Nucleophile" evidence="8">
    <location>
        <position position="78"/>
    </location>
</feature>
<evidence type="ECO:0000256" key="3">
    <source>
        <dbReference type="ARBA" id="ARBA00012759"/>
    </source>
</evidence>
<dbReference type="Gene3D" id="3.30.200.60">
    <property type="entry name" value="Peptidase C65 Otubain, subdomain 1"/>
    <property type="match status" value="1"/>
</dbReference>
<dbReference type="GO" id="GO:0071108">
    <property type="term" value="P:protein K48-linked deubiquitination"/>
    <property type="evidence" value="ECO:0007669"/>
    <property type="project" value="TreeGrafter"/>
</dbReference>
<sequence length="261" mass="30229">MGDSGGEFESGKNQDDLIMQRQREIEKEINESIMLVGDKESLSTLEAEYLSDEIYKLKVKDLATKYKNIRRTRPDGNCFFRAFAYAYFESLLDHKEDYNSFYNIAVESKKKLISLGFPQFTLEDFHDTFMEVLAIAGKEEPNAHDELHAAFNNQGYSNYVVVYLRLLASGQLQQDADFYQHFIEGDRTITEFCHQEVEPMFRESDHIHIIALSTALNVGVRVRYLDRGESTEAIAHDFPEGTQPTIHLLYRPSHYDILYPI</sequence>
<feature type="domain" description="OTU" evidence="10">
    <location>
        <begin position="67"/>
        <end position="261"/>
    </location>
</feature>
<dbReference type="PIRSF" id="PIRSF013503">
    <property type="entry name" value="Ubiquitin_thioesterase_Otubain"/>
    <property type="match status" value="1"/>
</dbReference>
<keyword evidence="6" id="KW-0378">Hydrolase</keyword>
<dbReference type="InterPro" id="IPR003323">
    <property type="entry name" value="OTU_dom"/>
</dbReference>
<accession>A0A9P0AES1</accession>
<evidence type="ECO:0000256" key="6">
    <source>
        <dbReference type="ARBA" id="ARBA00022801"/>
    </source>
</evidence>
<protein>
    <recommendedName>
        <fullName evidence="3">ubiquitinyl hydrolase 1</fullName>
        <ecNumber evidence="3">3.4.19.12</ecNumber>
    </recommendedName>
</protein>
<feature type="active site" evidence="8">
    <location>
        <position position="75"/>
    </location>
</feature>
<dbReference type="Pfam" id="PF10275">
    <property type="entry name" value="Peptidase_C65"/>
    <property type="match status" value="1"/>
</dbReference>
<dbReference type="Proteomes" id="UP001152759">
    <property type="component" value="Chromosome 5"/>
</dbReference>
<dbReference type="OrthoDB" id="18915at2759"/>
<dbReference type="EMBL" id="OU963866">
    <property type="protein sequence ID" value="CAH0390042.1"/>
    <property type="molecule type" value="Genomic_DNA"/>
</dbReference>
<dbReference type="GO" id="GO:0006508">
    <property type="term" value="P:proteolysis"/>
    <property type="evidence" value="ECO:0007669"/>
    <property type="project" value="UniProtKB-KW"/>
</dbReference>
<dbReference type="CDD" id="cd22763">
    <property type="entry name" value="OTUB1"/>
    <property type="match status" value="1"/>
</dbReference>
<keyword evidence="5" id="KW-0833">Ubl conjugation pathway</keyword>
<dbReference type="PROSITE" id="PS50802">
    <property type="entry name" value="OTU"/>
    <property type="match status" value="1"/>
</dbReference>
<evidence type="ECO:0000256" key="1">
    <source>
        <dbReference type="ARBA" id="ARBA00000707"/>
    </source>
</evidence>
<feature type="site" description="Interacts with free ubiquitin" evidence="9">
    <location>
        <position position="226"/>
    </location>
</feature>
<dbReference type="InterPro" id="IPR016615">
    <property type="entry name" value="Otubain"/>
</dbReference>
<evidence type="ECO:0000256" key="8">
    <source>
        <dbReference type="PIRSR" id="PIRSR013503-1"/>
    </source>
</evidence>
<dbReference type="GO" id="GO:0004843">
    <property type="term" value="F:cysteine-type deubiquitinase activity"/>
    <property type="evidence" value="ECO:0007669"/>
    <property type="project" value="UniProtKB-EC"/>
</dbReference>
<keyword evidence="7" id="KW-0788">Thiol protease</keyword>
<feature type="site" description="Interacts with free ubiquitin" evidence="9">
    <location>
        <position position="250"/>
    </location>
</feature>
<comment type="catalytic activity">
    <reaction evidence="1">
        <text>Thiol-dependent hydrolysis of ester, thioester, amide, peptide and isopeptide bonds formed by the C-terminal Gly of ubiquitin (a 76-residue protein attached to proteins as an intracellular targeting signal).</text>
        <dbReference type="EC" id="3.4.19.12"/>
    </reaction>
</comment>
<keyword evidence="4" id="KW-0645">Protease</keyword>
<evidence type="ECO:0000256" key="7">
    <source>
        <dbReference type="ARBA" id="ARBA00022807"/>
    </source>
</evidence>
<gene>
    <name evidence="11" type="ORF">BEMITA_LOCUS8805</name>
</gene>
<organism evidence="11 12">
    <name type="scientific">Bemisia tabaci</name>
    <name type="common">Sweetpotato whitefly</name>
    <name type="synonym">Aleurodes tabaci</name>
    <dbReference type="NCBI Taxonomy" id="7038"/>
    <lineage>
        <taxon>Eukaryota</taxon>
        <taxon>Metazoa</taxon>
        <taxon>Ecdysozoa</taxon>
        <taxon>Arthropoda</taxon>
        <taxon>Hexapoda</taxon>
        <taxon>Insecta</taxon>
        <taxon>Pterygota</taxon>
        <taxon>Neoptera</taxon>
        <taxon>Paraneoptera</taxon>
        <taxon>Hemiptera</taxon>
        <taxon>Sternorrhyncha</taxon>
        <taxon>Aleyrodoidea</taxon>
        <taxon>Aleyrodidae</taxon>
        <taxon>Aleyrodinae</taxon>
        <taxon>Bemisia</taxon>
    </lineage>
</organism>